<dbReference type="CDD" id="cd16142">
    <property type="entry name" value="ARS_like"/>
    <property type="match status" value="1"/>
</dbReference>
<dbReference type="Gene3D" id="3.30.1120.10">
    <property type="match status" value="1"/>
</dbReference>
<protein>
    <submittedName>
        <fullName evidence="3">Arylsulfatase</fullName>
    </submittedName>
</protein>
<evidence type="ECO:0000259" key="2">
    <source>
        <dbReference type="Pfam" id="PF00884"/>
    </source>
</evidence>
<evidence type="ECO:0000313" key="3">
    <source>
        <dbReference type="EMBL" id="GEA52677.1"/>
    </source>
</evidence>
<feature type="chain" id="PRO_5021508056" evidence="1">
    <location>
        <begin position="28"/>
        <end position="515"/>
    </location>
</feature>
<reference evidence="3 4" key="1">
    <citation type="submission" date="2019-06" db="EMBL/GenBank/DDBJ databases">
        <title>Whole genome shotgun sequence of Vibrio inusitatus NBRC 102082.</title>
        <authorList>
            <person name="Hosoyama A."/>
            <person name="Uohara A."/>
            <person name="Ohji S."/>
            <person name="Ichikawa N."/>
        </authorList>
    </citation>
    <scope>NUCLEOTIDE SEQUENCE [LARGE SCALE GENOMIC DNA]</scope>
    <source>
        <strain evidence="3 4">NBRC 102082</strain>
    </source>
</reference>
<proteinExistence type="predicted"/>
<feature type="domain" description="Sulfatase N-terminal" evidence="2">
    <location>
        <begin position="31"/>
        <end position="356"/>
    </location>
</feature>
<dbReference type="AlphaFoldDB" id="A0A4Y3HZV0"/>
<evidence type="ECO:0000313" key="4">
    <source>
        <dbReference type="Proteomes" id="UP000318717"/>
    </source>
</evidence>
<dbReference type="RefSeq" id="WP_141347097.1">
    <property type="nucleotide sequence ID" value="NZ_BJLF01000023.1"/>
</dbReference>
<dbReference type="Pfam" id="PF00884">
    <property type="entry name" value="Sulfatase"/>
    <property type="match status" value="1"/>
</dbReference>
<dbReference type="InterPro" id="IPR000917">
    <property type="entry name" value="Sulfatase_N"/>
</dbReference>
<dbReference type="InterPro" id="IPR017850">
    <property type="entry name" value="Alkaline_phosphatase_core_sf"/>
</dbReference>
<dbReference type="Gene3D" id="3.40.720.10">
    <property type="entry name" value="Alkaline Phosphatase, subunit A"/>
    <property type="match status" value="1"/>
</dbReference>
<dbReference type="Proteomes" id="UP000318717">
    <property type="component" value="Unassembled WGS sequence"/>
</dbReference>
<feature type="signal peptide" evidence="1">
    <location>
        <begin position="1"/>
        <end position="27"/>
    </location>
</feature>
<dbReference type="OrthoDB" id="9803751at2"/>
<dbReference type="PANTHER" id="PTHR43751">
    <property type="entry name" value="SULFATASE"/>
    <property type="match status" value="1"/>
</dbReference>
<evidence type="ECO:0000256" key="1">
    <source>
        <dbReference type="SAM" id="SignalP"/>
    </source>
</evidence>
<gene>
    <name evidence="3" type="primary">aslA</name>
    <name evidence="3" type="ORF">VIN01S_34810</name>
</gene>
<keyword evidence="1" id="KW-0732">Signal</keyword>
<dbReference type="InterPro" id="IPR052701">
    <property type="entry name" value="GAG_Ulvan_Degrading_Sulfatases"/>
</dbReference>
<name>A0A4Y3HZV0_9VIBR</name>
<dbReference type="EMBL" id="BJLF01000023">
    <property type="protein sequence ID" value="GEA52677.1"/>
    <property type="molecule type" value="Genomic_DNA"/>
</dbReference>
<accession>A0A4Y3HZV0</accession>
<comment type="caution">
    <text evidence="3">The sequence shown here is derived from an EMBL/GenBank/DDBJ whole genome shotgun (WGS) entry which is preliminary data.</text>
</comment>
<sequence>MKCFNGAKSRLAIIASMLMGAATTAVAAEKPNILVIWGDDIGQSNISAYTFGLMGYKTPNIDRIAKEGMMFTDYYGEQSCTAGRSTFITGQSVLRTGLSKVGLPGADLGLQPEDVTIAEVLKPMGYATGQFGKNHLGDKDEHLPTAHGFDEFFGNLYHLNAEEEPENIDYPKDPEFRKKFGPRGVIKSYADGKIEDTGPLTRKRMETVDDETLAAAIDFMGRSVKAEKPFFVWWNATRMHFRTHVKPELSGSTGISNYADGMVEHDNHVGELLKAVDDLGITDNTIVFYSTDNGPHMNTWPDAGLTPFRGEKNTNWEGAYRVPAMVRWPGKIEPGSVSNEIMHHMDWLPTFAAAAGDTEIKENLLKGTSVGKTKYKVHLDGYNFLPHLTGEEEQGRREEIFYFTDDGDLAALRYNKWKIVFLEQRATGTFKIWSEPFTPLRVPKIFNLRMDPYEVADRTSNTYYDWMLDRAFMLVPAQAYVGKYLSTFEEFPPRQKAASFSLDQVMEKLQTPQNK</sequence>
<keyword evidence="4" id="KW-1185">Reference proteome</keyword>
<dbReference type="PANTHER" id="PTHR43751:SF2">
    <property type="entry name" value="SULFATASE N-TERMINAL DOMAIN-CONTAINING PROTEIN"/>
    <property type="match status" value="1"/>
</dbReference>
<dbReference type="SUPFAM" id="SSF53649">
    <property type="entry name" value="Alkaline phosphatase-like"/>
    <property type="match status" value="1"/>
</dbReference>
<organism evidence="3 4">
    <name type="scientific">Vibrio inusitatus NBRC 102082</name>
    <dbReference type="NCBI Taxonomy" id="1219070"/>
    <lineage>
        <taxon>Bacteria</taxon>
        <taxon>Pseudomonadati</taxon>
        <taxon>Pseudomonadota</taxon>
        <taxon>Gammaproteobacteria</taxon>
        <taxon>Vibrionales</taxon>
        <taxon>Vibrionaceae</taxon>
        <taxon>Vibrio</taxon>
    </lineage>
</organism>